<dbReference type="Proteomes" id="UP000265160">
    <property type="component" value="Unplaced"/>
</dbReference>
<organism evidence="1 2">
    <name type="scientific">Maylandia zebra</name>
    <name type="common">zebra mbuna</name>
    <dbReference type="NCBI Taxonomy" id="106582"/>
    <lineage>
        <taxon>Eukaryota</taxon>
        <taxon>Metazoa</taxon>
        <taxon>Chordata</taxon>
        <taxon>Craniata</taxon>
        <taxon>Vertebrata</taxon>
        <taxon>Euteleostomi</taxon>
        <taxon>Actinopterygii</taxon>
        <taxon>Neopterygii</taxon>
        <taxon>Teleostei</taxon>
        <taxon>Neoteleostei</taxon>
        <taxon>Acanthomorphata</taxon>
        <taxon>Ovalentaria</taxon>
        <taxon>Cichlomorphae</taxon>
        <taxon>Cichliformes</taxon>
        <taxon>Cichlidae</taxon>
        <taxon>African cichlids</taxon>
        <taxon>Pseudocrenilabrinae</taxon>
        <taxon>Haplochromini</taxon>
        <taxon>Maylandia</taxon>
        <taxon>Maylandia zebra complex</taxon>
    </lineage>
</organism>
<reference evidence="1" key="1">
    <citation type="submission" date="2025-08" db="UniProtKB">
        <authorList>
            <consortium name="Ensembl"/>
        </authorList>
    </citation>
    <scope>IDENTIFICATION</scope>
</reference>
<dbReference type="AlphaFoldDB" id="A0A3P9BE26"/>
<evidence type="ECO:0000313" key="1">
    <source>
        <dbReference type="Ensembl" id="ENSMZEP00005008133.1"/>
    </source>
</evidence>
<evidence type="ECO:0000313" key="2">
    <source>
        <dbReference type="Proteomes" id="UP000265160"/>
    </source>
</evidence>
<reference evidence="1" key="2">
    <citation type="submission" date="2025-09" db="UniProtKB">
        <authorList>
            <consortium name="Ensembl"/>
        </authorList>
    </citation>
    <scope>IDENTIFICATION</scope>
</reference>
<proteinExistence type="predicted"/>
<sequence length="125" mass="14296">MRLWTGSQTYFLAVVFCVFLFQPKLPSDWSALCFFKLGAVNVAAIRRWWLWEVSVCLRTAGGRRQCKIEIQDEQQGQQEGRVGKVSQDALCSTFSGFLSVNLYRTTNIGTQLVKLQSIFNRFFVG</sequence>
<accession>A0A3P9BE26</accession>
<dbReference type="Ensembl" id="ENSMZET00005008458.1">
    <property type="protein sequence ID" value="ENSMZEP00005008133.1"/>
    <property type="gene ID" value="ENSMZEG00005006173.1"/>
</dbReference>
<evidence type="ECO:0008006" key="3">
    <source>
        <dbReference type="Google" id="ProtNLM"/>
    </source>
</evidence>
<keyword evidence="2" id="KW-1185">Reference proteome</keyword>
<name>A0A3P9BE26_9CICH</name>
<protein>
    <recommendedName>
        <fullName evidence="3">Secreted protein</fullName>
    </recommendedName>
</protein>